<evidence type="ECO:0000313" key="1">
    <source>
        <dbReference type="Proteomes" id="UP000887580"/>
    </source>
</evidence>
<protein>
    <submittedName>
        <fullName evidence="2">MARVEL domain-containing protein</fullName>
    </submittedName>
</protein>
<proteinExistence type="predicted"/>
<organism evidence="1 2">
    <name type="scientific">Panagrolaimus sp. PS1159</name>
    <dbReference type="NCBI Taxonomy" id="55785"/>
    <lineage>
        <taxon>Eukaryota</taxon>
        <taxon>Metazoa</taxon>
        <taxon>Ecdysozoa</taxon>
        <taxon>Nematoda</taxon>
        <taxon>Chromadorea</taxon>
        <taxon>Rhabditida</taxon>
        <taxon>Tylenchina</taxon>
        <taxon>Panagrolaimomorpha</taxon>
        <taxon>Panagrolaimoidea</taxon>
        <taxon>Panagrolaimidae</taxon>
        <taxon>Panagrolaimus</taxon>
    </lineage>
</organism>
<reference evidence="2" key="1">
    <citation type="submission" date="2022-11" db="UniProtKB">
        <authorList>
            <consortium name="WormBaseParasite"/>
        </authorList>
    </citation>
    <scope>IDENTIFICATION</scope>
</reference>
<dbReference type="Proteomes" id="UP000887580">
    <property type="component" value="Unplaced"/>
</dbReference>
<sequence length="243" mass="28405">MDKRSEETSIEASSSRRQLKSPPPSRQQEQTKEAATKNDKNNQNEPSKESTATAIERNGNKNKIPSFDHDLTKYKCCCNLLHVRHGVQIIGFIEILCAFLSLIRYLFTSIEDRYKWFLIAECIYFGFLVLIVICLYLAIHKMNPFLLLPYLIYESLALVESFSFIVFSIMAISDQDGIMGDWYYSTVEETSNFKDIERHTLINYIATATILFYVISIIIQFWFNYVVFKCFIYLRAYQKFCSI</sequence>
<accession>A0AC35EV61</accession>
<evidence type="ECO:0000313" key="2">
    <source>
        <dbReference type="WBParaSite" id="PS1159_v2.g10363.t1"/>
    </source>
</evidence>
<name>A0AC35EV61_9BILA</name>
<dbReference type="WBParaSite" id="PS1159_v2.g10363.t1">
    <property type="protein sequence ID" value="PS1159_v2.g10363.t1"/>
    <property type="gene ID" value="PS1159_v2.g10363"/>
</dbReference>